<name>A0A501PI54_9PROT</name>
<feature type="transmembrane region" description="Helical" evidence="8">
    <location>
        <begin position="84"/>
        <end position="101"/>
    </location>
</feature>
<evidence type="ECO:0000256" key="4">
    <source>
        <dbReference type="ARBA" id="ARBA00022840"/>
    </source>
</evidence>
<feature type="transmembrane region" description="Helical" evidence="8">
    <location>
        <begin position="157"/>
        <end position="179"/>
    </location>
</feature>
<keyword evidence="4 11" id="KW-0067">ATP-binding</keyword>
<evidence type="ECO:0000256" key="3">
    <source>
        <dbReference type="ARBA" id="ARBA00022741"/>
    </source>
</evidence>
<feature type="transmembrane region" description="Helical" evidence="8">
    <location>
        <begin position="185"/>
        <end position="206"/>
    </location>
</feature>
<evidence type="ECO:0000256" key="2">
    <source>
        <dbReference type="ARBA" id="ARBA00022692"/>
    </source>
</evidence>
<evidence type="ECO:0000256" key="1">
    <source>
        <dbReference type="ARBA" id="ARBA00004651"/>
    </source>
</evidence>
<evidence type="ECO:0000313" key="12">
    <source>
        <dbReference type="Proteomes" id="UP000319148"/>
    </source>
</evidence>
<keyword evidence="6 8" id="KW-0472">Membrane</keyword>
<dbReference type="PANTHER" id="PTHR24221:SF248">
    <property type="entry name" value="ABC TRANSPORTER TRANSMEMBRANE REGION"/>
    <property type="match status" value="1"/>
</dbReference>
<dbReference type="InterPro" id="IPR036640">
    <property type="entry name" value="ABC1_TM_sf"/>
</dbReference>
<dbReference type="InterPro" id="IPR039421">
    <property type="entry name" value="Type_1_exporter"/>
</dbReference>
<dbReference type="GO" id="GO:0140359">
    <property type="term" value="F:ABC-type transporter activity"/>
    <property type="evidence" value="ECO:0007669"/>
    <property type="project" value="InterPro"/>
</dbReference>
<evidence type="ECO:0000256" key="6">
    <source>
        <dbReference type="ARBA" id="ARBA00023136"/>
    </source>
</evidence>
<dbReference type="EMBL" id="VFIY01000010">
    <property type="protein sequence ID" value="TPD59787.1"/>
    <property type="molecule type" value="Genomic_DNA"/>
</dbReference>
<dbReference type="GO" id="GO:0016887">
    <property type="term" value="F:ATP hydrolysis activity"/>
    <property type="evidence" value="ECO:0007669"/>
    <property type="project" value="InterPro"/>
</dbReference>
<dbReference type="PROSITE" id="PS50929">
    <property type="entry name" value="ABC_TM1F"/>
    <property type="match status" value="1"/>
</dbReference>
<feature type="compositionally biased region" description="Polar residues" evidence="7">
    <location>
        <begin position="573"/>
        <end position="584"/>
    </location>
</feature>
<dbReference type="CDD" id="cd18566">
    <property type="entry name" value="ABC_6TM_PrtD_LapB_HlyB_like"/>
    <property type="match status" value="1"/>
</dbReference>
<dbReference type="InterPro" id="IPR027417">
    <property type="entry name" value="P-loop_NTPase"/>
</dbReference>
<evidence type="ECO:0000313" key="11">
    <source>
        <dbReference type="EMBL" id="TPD59787.1"/>
    </source>
</evidence>
<dbReference type="Pfam" id="PF00664">
    <property type="entry name" value="ABC_membrane"/>
    <property type="match status" value="1"/>
</dbReference>
<dbReference type="SMART" id="SM00382">
    <property type="entry name" value="AAA"/>
    <property type="match status" value="1"/>
</dbReference>
<proteinExistence type="predicted"/>
<feature type="domain" description="ABC transmembrane type-1" evidence="10">
    <location>
        <begin position="50"/>
        <end position="329"/>
    </location>
</feature>
<sequence>MKSGFLRAPQVSVIVPRLTIKVVLFMIKSADSTGNKLDSMGFMPILRKDILTASLVLNALSLALPMVLLQVYDRIIPNAALNTLSLLILGLLGVLLIDILLRTARAYLAGWIGAKYEHDMGCRALERILGSRLQDLEKISSGVHLDRFGAIDSVRDFYASQAGLTLVDLPFVFLFLGLLGVIGGYLLIVPVCLLIILGAIAFTLGVRLKDAIEKDAIWEDRRYSFIIEVLGGIHSVKSMAMEHLMDRRYEKLLESCSAASYNVIFLNGLAQGIGNIFSQITMIAVASIGSLLVISGDITMGALAASTLLAGRTVQPLLRALSIWTRFQHIQIAQDKLAAIDGLQPERTQEVSDIDRINSIELKNLSFSYSKDMPPILREVNLKVESGQVVGIRGGNGSGKSTLLWALMAGLEPQEGKILVNGKDPARFSTESLRQRIAYLPQRPIMFQGTILDNLTMFRGDEHIDDALNVAELLHLDSILARMPDGYETRIGDGAQNELPAGIAQRIAIARTLASEPDVILFDEANSGLDNKSDEDLYRLMSGLKGTCTMVLVSYRPSLLKLADKLYDLKNGTLTAVGPNNSKPKSTKAPGKGGESA</sequence>
<dbReference type="Proteomes" id="UP000319148">
    <property type="component" value="Unassembled WGS sequence"/>
</dbReference>
<dbReference type="PROSITE" id="PS50893">
    <property type="entry name" value="ABC_TRANSPORTER_2"/>
    <property type="match status" value="1"/>
</dbReference>
<keyword evidence="3" id="KW-0547">Nucleotide-binding</keyword>
<dbReference type="GO" id="GO:0005886">
    <property type="term" value="C:plasma membrane"/>
    <property type="evidence" value="ECO:0007669"/>
    <property type="project" value="UniProtKB-SubCell"/>
</dbReference>
<protein>
    <submittedName>
        <fullName evidence="11">ATP-binding cassette domain-containing protein</fullName>
    </submittedName>
</protein>
<comment type="subcellular location">
    <subcellularLocation>
        <location evidence="1">Cell membrane</location>
        <topology evidence="1">Multi-pass membrane protein</topology>
    </subcellularLocation>
</comment>
<keyword evidence="2 8" id="KW-0812">Transmembrane</keyword>
<gene>
    <name evidence="11" type="ORF">FIV46_09865</name>
</gene>
<dbReference type="SUPFAM" id="SSF90123">
    <property type="entry name" value="ABC transporter transmembrane region"/>
    <property type="match status" value="1"/>
</dbReference>
<dbReference type="InterPro" id="IPR003439">
    <property type="entry name" value="ABC_transporter-like_ATP-bd"/>
</dbReference>
<reference evidence="12" key="1">
    <citation type="submission" date="2019-06" db="EMBL/GenBank/DDBJ databases">
        <title>The complete genome of Emcibacter congregatus ZYLT.</title>
        <authorList>
            <person name="Zhao Z."/>
        </authorList>
    </citation>
    <scope>NUCLEOTIDE SEQUENCE [LARGE SCALE GENOMIC DNA]</scope>
    <source>
        <strain evidence="12">MCCC 1A06723</strain>
    </source>
</reference>
<dbReference type="Pfam" id="PF00005">
    <property type="entry name" value="ABC_tran"/>
    <property type="match status" value="1"/>
</dbReference>
<dbReference type="Gene3D" id="1.20.1560.10">
    <property type="entry name" value="ABC transporter type 1, transmembrane domain"/>
    <property type="match status" value="1"/>
</dbReference>
<dbReference type="CDD" id="cd03228">
    <property type="entry name" value="ABCC_MRP_Like"/>
    <property type="match status" value="1"/>
</dbReference>
<dbReference type="PANTHER" id="PTHR24221">
    <property type="entry name" value="ATP-BINDING CASSETTE SUB-FAMILY B"/>
    <property type="match status" value="1"/>
</dbReference>
<evidence type="ECO:0000259" key="10">
    <source>
        <dbReference type="PROSITE" id="PS50929"/>
    </source>
</evidence>
<dbReference type="GO" id="GO:0005524">
    <property type="term" value="F:ATP binding"/>
    <property type="evidence" value="ECO:0007669"/>
    <property type="project" value="UniProtKB-KW"/>
</dbReference>
<dbReference type="InterPro" id="IPR011527">
    <property type="entry name" value="ABC1_TM_dom"/>
</dbReference>
<comment type="caution">
    <text evidence="11">The sequence shown here is derived from an EMBL/GenBank/DDBJ whole genome shotgun (WGS) entry which is preliminary data.</text>
</comment>
<evidence type="ECO:0000256" key="8">
    <source>
        <dbReference type="SAM" id="Phobius"/>
    </source>
</evidence>
<accession>A0A501PI54</accession>
<feature type="domain" description="ABC transporter" evidence="9">
    <location>
        <begin position="360"/>
        <end position="596"/>
    </location>
</feature>
<keyword evidence="5 8" id="KW-1133">Transmembrane helix</keyword>
<evidence type="ECO:0000256" key="7">
    <source>
        <dbReference type="SAM" id="MobiDB-lite"/>
    </source>
</evidence>
<feature type="region of interest" description="Disordered" evidence="7">
    <location>
        <begin position="573"/>
        <end position="597"/>
    </location>
</feature>
<dbReference type="OrthoDB" id="5288404at2"/>
<keyword evidence="12" id="KW-1185">Reference proteome</keyword>
<evidence type="ECO:0000256" key="5">
    <source>
        <dbReference type="ARBA" id="ARBA00022989"/>
    </source>
</evidence>
<dbReference type="InterPro" id="IPR003593">
    <property type="entry name" value="AAA+_ATPase"/>
</dbReference>
<organism evidence="11 12">
    <name type="scientific">Emcibacter nanhaiensis</name>
    <dbReference type="NCBI Taxonomy" id="1505037"/>
    <lineage>
        <taxon>Bacteria</taxon>
        <taxon>Pseudomonadati</taxon>
        <taxon>Pseudomonadota</taxon>
        <taxon>Alphaproteobacteria</taxon>
        <taxon>Emcibacterales</taxon>
        <taxon>Emcibacteraceae</taxon>
        <taxon>Emcibacter</taxon>
    </lineage>
</organism>
<dbReference type="Gene3D" id="3.40.50.300">
    <property type="entry name" value="P-loop containing nucleotide triphosphate hydrolases"/>
    <property type="match status" value="1"/>
</dbReference>
<feature type="transmembrane region" description="Helical" evidence="8">
    <location>
        <begin position="50"/>
        <end position="72"/>
    </location>
</feature>
<dbReference type="AlphaFoldDB" id="A0A501PI54"/>
<dbReference type="GO" id="GO:0034040">
    <property type="term" value="F:ATPase-coupled lipid transmembrane transporter activity"/>
    <property type="evidence" value="ECO:0007669"/>
    <property type="project" value="TreeGrafter"/>
</dbReference>
<dbReference type="SUPFAM" id="SSF52540">
    <property type="entry name" value="P-loop containing nucleoside triphosphate hydrolases"/>
    <property type="match status" value="1"/>
</dbReference>
<evidence type="ECO:0000259" key="9">
    <source>
        <dbReference type="PROSITE" id="PS50893"/>
    </source>
</evidence>